<evidence type="ECO:0000313" key="2">
    <source>
        <dbReference type="Proteomes" id="UP000226079"/>
    </source>
</evidence>
<dbReference type="InterPro" id="IPR012347">
    <property type="entry name" value="Ferritin-like"/>
</dbReference>
<sequence length="165" mass="18116">METKGLDDLFLETLKDVYYAEQEILGSLQELESAAESERLREAFRHHHSETEGQIVRLEQVFGLLGVEPDIKKCDGIEGILKEGRGALREFGGTPAGDAALIASAQAVEHYEITRYGTLRRWAGLLGLDKAAELLGETLEEEALTDDLLTDIADAMANVKATLTE</sequence>
<dbReference type="Pfam" id="PF05974">
    <property type="entry name" value="DUF892"/>
    <property type="match status" value="1"/>
</dbReference>
<dbReference type="PANTHER" id="PTHR30565">
    <property type="entry name" value="PROTEIN YCIF"/>
    <property type="match status" value="1"/>
</dbReference>
<evidence type="ECO:0000313" key="1">
    <source>
        <dbReference type="EMBL" id="PFG17124.1"/>
    </source>
</evidence>
<keyword evidence="2" id="KW-1185">Reference proteome</keyword>
<dbReference type="Proteomes" id="UP000226079">
    <property type="component" value="Unassembled WGS sequence"/>
</dbReference>
<protein>
    <submittedName>
        <fullName evidence="1">Ferritin-like metal-binding protein YciE</fullName>
    </submittedName>
</protein>
<reference evidence="1 2" key="1">
    <citation type="submission" date="2017-10" db="EMBL/GenBank/DDBJ databases">
        <title>Sequencing the genomes of 1000 actinobacteria strains.</title>
        <authorList>
            <person name="Klenk H.-P."/>
        </authorList>
    </citation>
    <scope>NUCLEOTIDE SEQUENCE [LARGE SCALE GENOMIC DNA]</scope>
    <source>
        <strain evidence="1 2">DSM 15597</strain>
    </source>
</reference>
<organism evidence="1 2">
    <name type="scientific">Propionicimonas paludicola</name>
    <dbReference type="NCBI Taxonomy" id="185243"/>
    <lineage>
        <taxon>Bacteria</taxon>
        <taxon>Bacillati</taxon>
        <taxon>Actinomycetota</taxon>
        <taxon>Actinomycetes</taxon>
        <taxon>Propionibacteriales</taxon>
        <taxon>Nocardioidaceae</taxon>
        <taxon>Propionicimonas</taxon>
    </lineage>
</organism>
<proteinExistence type="predicted"/>
<dbReference type="InterPro" id="IPR047114">
    <property type="entry name" value="YciF"/>
</dbReference>
<dbReference type="PANTHER" id="PTHR30565:SF9">
    <property type="entry name" value="PROTEIN YCIF"/>
    <property type="match status" value="1"/>
</dbReference>
<dbReference type="InterPro" id="IPR009078">
    <property type="entry name" value="Ferritin-like_SF"/>
</dbReference>
<dbReference type="EMBL" id="PDJC01000001">
    <property type="protein sequence ID" value="PFG17124.1"/>
    <property type="molecule type" value="Genomic_DNA"/>
</dbReference>
<dbReference type="RefSeq" id="WP_098460583.1">
    <property type="nucleotide sequence ID" value="NZ_PDJC01000001.1"/>
</dbReference>
<gene>
    <name evidence="1" type="ORF">ATK74_1685</name>
</gene>
<dbReference type="SUPFAM" id="SSF47240">
    <property type="entry name" value="Ferritin-like"/>
    <property type="match status" value="1"/>
</dbReference>
<name>A0A2A9CRS1_9ACTN</name>
<dbReference type="InterPro" id="IPR010287">
    <property type="entry name" value="DUF892_YciF-like"/>
</dbReference>
<dbReference type="AlphaFoldDB" id="A0A2A9CRS1"/>
<comment type="caution">
    <text evidence="1">The sequence shown here is derived from an EMBL/GenBank/DDBJ whole genome shotgun (WGS) entry which is preliminary data.</text>
</comment>
<dbReference type="Gene3D" id="1.20.1260.10">
    <property type="match status" value="1"/>
</dbReference>
<accession>A0A2A9CRS1</accession>
<dbReference type="OrthoDB" id="9795056at2"/>